<evidence type="ECO:0000313" key="1">
    <source>
        <dbReference type="EMBL" id="SVB31622.1"/>
    </source>
</evidence>
<organism evidence="1">
    <name type="scientific">marine metagenome</name>
    <dbReference type="NCBI Taxonomy" id="408172"/>
    <lineage>
        <taxon>unclassified sequences</taxon>
        <taxon>metagenomes</taxon>
        <taxon>ecological metagenomes</taxon>
    </lineage>
</organism>
<protein>
    <recommendedName>
        <fullName evidence="2">Glycosyl hydrolase family 32 N-terminal domain-containing protein</fullName>
    </recommendedName>
</protein>
<feature type="non-terminal residue" evidence="1">
    <location>
        <position position="1"/>
    </location>
</feature>
<dbReference type="SUPFAM" id="SSF75005">
    <property type="entry name" value="Arabinanase/levansucrase/invertase"/>
    <property type="match status" value="1"/>
</dbReference>
<dbReference type="InterPro" id="IPR023296">
    <property type="entry name" value="Glyco_hydro_beta-prop_sf"/>
</dbReference>
<name>A0A382D0N4_9ZZZZ</name>
<accession>A0A382D0N4</accession>
<sequence length="447" mass="48028">VAELQQHPSAHPSEWDSLRACTYDPSIRVLPPPPDGSGAAGDLGRTFEEASSTVDCPAPDPGPVSSTAWIVENDRLFDADDLGHVPDPWMEDQAIGSSDPRVVTLADGSQRLYFAAFHDGIMTAASDDGISWTLGPQVISDGGPHVTLVDLPEGGWRLFAVKDVGGRASVVSYTTPDGVAFTAEPGTLLTEEDFPYGAIQSPFVLPMADGTYRMYLTAVPPGESVGQPGGNSAYWMVGATSPDMLTWTVDPTVAVAEMLHPWAGLEADGSVTVYGGKMLVRIPSTDGATFGPADHFDVWGADYHITGLDDGQVRIYTGSHDFDEGSWIRILRSSTIPWDVELLEVGWDRDGLYRVKACVTGSSSTPIELHLADPDFRIRDHGLEGRVIDVASGTPPFSATLSFTGNGPAGQQDIEQLLRITDGTAVREWRVLELMGLFENGYYRTSN</sequence>
<proteinExistence type="predicted"/>
<dbReference type="EMBL" id="UINC01036921">
    <property type="protein sequence ID" value="SVB31622.1"/>
    <property type="molecule type" value="Genomic_DNA"/>
</dbReference>
<dbReference type="AlphaFoldDB" id="A0A382D0N4"/>
<dbReference type="Gene3D" id="2.115.10.20">
    <property type="entry name" value="Glycosyl hydrolase domain, family 43"/>
    <property type="match status" value="1"/>
</dbReference>
<evidence type="ECO:0008006" key="2">
    <source>
        <dbReference type="Google" id="ProtNLM"/>
    </source>
</evidence>
<reference evidence="1" key="1">
    <citation type="submission" date="2018-05" db="EMBL/GenBank/DDBJ databases">
        <authorList>
            <person name="Lanie J.A."/>
            <person name="Ng W.-L."/>
            <person name="Kazmierczak K.M."/>
            <person name="Andrzejewski T.M."/>
            <person name="Davidsen T.M."/>
            <person name="Wayne K.J."/>
            <person name="Tettelin H."/>
            <person name="Glass J.I."/>
            <person name="Rusch D."/>
            <person name="Podicherti R."/>
            <person name="Tsui H.-C.T."/>
            <person name="Winkler M.E."/>
        </authorList>
    </citation>
    <scope>NUCLEOTIDE SEQUENCE</scope>
</reference>
<gene>
    <name evidence="1" type="ORF">METZ01_LOCUS184476</name>
</gene>